<feature type="active site" description="Nucleophile" evidence="7">
    <location>
        <position position="153"/>
    </location>
</feature>
<evidence type="ECO:0000259" key="13">
    <source>
        <dbReference type="SMART" id="SM00846"/>
    </source>
</evidence>
<dbReference type="GO" id="GO:0050661">
    <property type="term" value="F:NADP binding"/>
    <property type="evidence" value="ECO:0007669"/>
    <property type="project" value="InterPro"/>
</dbReference>
<dbReference type="EC" id="1.2.1.-" evidence="12"/>
<dbReference type="CDD" id="cd18126">
    <property type="entry name" value="GAPDH_I_C"/>
    <property type="match status" value="1"/>
</dbReference>
<dbReference type="InterPro" id="IPR020831">
    <property type="entry name" value="GlycerAld/Erythrose_P_DH"/>
</dbReference>
<name>A0A1Y3QX45_9BACT</name>
<feature type="binding site" evidence="9">
    <location>
        <position position="35"/>
    </location>
    <ligand>
        <name>NAD(+)</name>
        <dbReference type="ChEBI" id="CHEBI:57540"/>
    </ligand>
</feature>
<feature type="binding site" evidence="8">
    <location>
        <position position="235"/>
    </location>
    <ligand>
        <name>D-glyceraldehyde 3-phosphate</name>
        <dbReference type="ChEBI" id="CHEBI:59776"/>
    </ligand>
</feature>
<reference evidence="17" key="1">
    <citation type="submission" date="2017-04" db="EMBL/GenBank/DDBJ databases">
        <title>Function of individual gut microbiota members based on whole genome sequencing of pure cultures obtained from chicken caecum.</title>
        <authorList>
            <person name="Medvecky M."/>
            <person name="Cejkova D."/>
            <person name="Polansky O."/>
            <person name="Karasova D."/>
            <person name="Kubasova T."/>
            <person name="Cizek A."/>
            <person name="Rychlik I."/>
        </authorList>
    </citation>
    <scope>NUCLEOTIDE SEQUENCE [LARGE SCALE GENOMIC DNA]</scope>
    <source>
        <strain evidence="17">An90</strain>
    </source>
</reference>
<dbReference type="GeneID" id="59808939"/>
<evidence type="ECO:0000313" key="19">
    <source>
        <dbReference type="Proteomes" id="UP000323119"/>
    </source>
</evidence>
<evidence type="ECO:0000313" key="16">
    <source>
        <dbReference type="EMBL" id="OUN04253.1"/>
    </source>
</evidence>
<comment type="caution">
    <text evidence="16">The sequence shown here is derived from an EMBL/GenBank/DDBJ whole genome shotgun (WGS) entry which is preliminary data.</text>
</comment>
<dbReference type="EMBL" id="VVUY01000001">
    <property type="protein sequence ID" value="KAA2564358.1"/>
    <property type="molecule type" value="Genomic_DNA"/>
</dbReference>
<evidence type="ECO:0000256" key="9">
    <source>
        <dbReference type="PIRSR" id="PIRSR000149-3"/>
    </source>
</evidence>
<dbReference type="FunFam" id="3.40.50.720:FF:000001">
    <property type="entry name" value="Glyceraldehyde-3-phosphate dehydrogenase"/>
    <property type="match status" value="1"/>
</dbReference>
<dbReference type="InterPro" id="IPR036291">
    <property type="entry name" value="NAD(P)-bd_dom_sf"/>
</dbReference>
<dbReference type="EMBL" id="NFHB01000002">
    <property type="protein sequence ID" value="OUN04253.1"/>
    <property type="molecule type" value="Genomic_DNA"/>
</dbReference>
<gene>
    <name evidence="14" type="primary">gap</name>
    <name evidence="16" type="ORF">B5G41_02770</name>
    <name evidence="15" type="ORF">F2S36_01090</name>
    <name evidence="14" type="ORF">F2Y10_10885</name>
</gene>
<dbReference type="GO" id="GO:0006006">
    <property type="term" value="P:glucose metabolic process"/>
    <property type="evidence" value="ECO:0007669"/>
    <property type="project" value="InterPro"/>
</dbReference>
<evidence type="ECO:0000313" key="17">
    <source>
        <dbReference type="Proteomes" id="UP000195772"/>
    </source>
</evidence>
<dbReference type="eggNOG" id="COG0057">
    <property type="taxonomic scope" value="Bacteria"/>
</dbReference>
<reference evidence="18 19" key="3">
    <citation type="journal article" date="2019" name="Nat. Med.">
        <title>A library of human gut bacterial isolates paired with longitudinal multiomics data enables mechanistic microbiome research.</title>
        <authorList>
            <person name="Poyet M."/>
            <person name="Groussin M."/>
            <person name="Gibbons S.M."/>
            <person name="Avila-Pacheco J."/>
            <person name="Jiang X."/>
            <person name="Kearney S.M."/>
            <person name="Perrotta A.R."/>
            <person name="Berdy B."/>
            <person name="Zhao S."/>
            <person name="Lieberman T.D."/>
            <person name="Swanson P.K."/>
            <person name="Smith M."/>
            <person name="Roesemann S."/>
            <person name="Alexander J.E."/>
            <person name="Rich S.A."/>
            <person name="Livny J."/>
            <person name="Vlamakis H."/>
            <person name="Clish C."/>
            <person name="Bullock K."/>
            <person name="Deik A."/>
            <person name="Scott J."/>
            <person name="Pierce K.A."/>
            <person name="Xavier R.J."/>
            <person name="Alm E.J."/>
        </authorList>
    </citation>
    <scope>NUCLEOTIDE SEQUENCE [LARGE SCALE GENOMIC DNA]</scope>
    <source>
        <strain evidence="15 19">BIOML-A204</strain>
        <strain evidence="14 18">BIOML-A266</strain>
    </source>
</reference>
<dbReference type="GO" id="GO:0004365">
    <property type="term" value="F:glyceraldehyde-3-phosphate dehydrogenase (NAD+) (phosphorylating) activity"/>
    <property type="evidence" value="ECO:0007669"/>
    <property type="project" value="UniProtKB-EC"/>
</dbReference>
<dbReference type="PROSITE" id="PS00071">
    <property type="entry name" value="GAPDH"/>
    <property type="match status" value="1"/>
</dbReference>
<dbReference type="PANTHER" id="PTHR10836">
    <property type="entry name" value="GLYCERALDEHYDE 3-PHOSPHATE DEHYDROGENASE"/>
    <property type="match status" value="1"/>
</dbReference>
<feature type="binding site" evidence="8">
    <location>
        <begin position="212"/>
        <end position="213"/>
    </location>
    <ligand>
        <name>D-glyceraldehyde 3-phosphate</name>
        <dbReference type="ChEBI" id="CHEBI:59776"/>
    </ligand>
</feature>
<dbReference type="Pfam" id="PF00044">
    <property type="entry name" value="Gp_dh_N"/>
    <property type="match status" value="1"/>
</dbReference>
<evidence type="ECO:0000256" key="1">
    <source>
        <dbReference type="ARBA" id="ARBA00003501"/>
    </source>
</evidence>
<dbReference type="OrthoDB" id="9803304at2"/>
<feature type="binding site" evidence="9">
    <location>
        <position position="123"/>
    </location>
    <ligand>
        <name>NAD(+)</name>
        <dbReference type="ChEBI" id="CHEBI:57540"/>
    </ligand>
</feature>
<comment type="function">
    <text evidence="1">Catalyzes the oxidative phosphorylation of glyceraldehyde 3-phosphate (G3P) to 1,3-bisphosphoglycerate (BPG) using the cofactor NAD. The first reaction step involves the formation of a hemiacetal intermediate between G3P and a cysteine residue, and this hemiacetal intermediate is then oxidized to a thioester, with concomitant reduction of NAD to NADH. The reduced NADH is then exchanged with the second NAD, and the thioester is attacked by a nucleophilic inorganic phosphate to produce BPG.</text>
</comment>
<dbReference type="PRINTS" id="PR00078">
    <property type="entry name" value="G3PDHDRGNASE"/>
</dbReference>
<keyword evidence="5 9" id="KW-0520">NAD</keyword>
<evidence type="ECO:0000256" key="3">
    <source>
        <dbReference type="ARBA" id="ARBA00011881"/>
    </source>
</evidence>
<evidence type="ECO:0000256" key="8">
    <source>
        <dbReference type="PIRSR" id="PIRSR000149-2"/>
    </source>
</evidence>
<comment type="similarity">
    <text evidence="2 11">Belongs to the glyceraldehyde-3-phosphate dehydrogenase family.</text>
</comment>
<dbReference type="GO" id="GO:0051287">
    <property type="term" value="F:NAD binding"/>
    <property type="evidence" value="ECO:0007669"/>
    <property type="project" value="InterPro"/>
</dbReference>
<comment type="subunit">
    <text evidence="3">Homotetramer.</text>
</comment>
<evidence type="ECO:0000256" key="11">
    <source>
        <dbReference type="RuleBase" id="RU000397"/>
    </source>
</evidence>
<feature type="site" description="Activates thiol group during catalysis" evidence="10">
    <location>
        <position position="180"/>
    </location>
</feature>
<feature type="domain" description="Glyceraldehyde 3-phosphate dehydrogenase NAD(P) binding" evidence="13">
    <location>
        <begin position="4"/>
        <end position="153"/>
    </location>
</feature>
<dbReference type="InterPro" id="IPR020828">
    <property type="entry name" value="GlycerAld_3-P_DH_NAD(P)-bd"/>
</dbReference>
<accession>A0A1Y3QX45</accession>
<organism evidence="16 17">
    <name type="scientific">Alistipes onderdonkii</name>
    <dbReference type="NCBI Taxonomy" id="328813"/>
    <lineage>
        <taxon>Bacteria</taxon>
        <taxon>Pseudomonadati</taxon>
        <taxon>Bacteroidota</taxon>
        <taxon>Bacteroidia</taxon>
        <taxon>Bacteroidales</taxon>
        <taxon>Rikenellaceae</taxon>
        <taxon>Alistipes</taxon>
    </lineage>
</organism>
<evidence type="ECO:0000256" key="12">
    <source>
        <dbReference type="RuleBase" id="RU361160"/>
    </source>
</evidence>
<keyword evidence="4 12" id="KW-0560">Oxidoreductase</keyword>
<dbReference type="Proteomes" id="UP000323119">
    <property type="component" value="Unassembled WGS sequence"/>
</dbReference>
<keyword evidence="9" id="KW-0547">Nucleotide-binding</keyword>
<dbReference type="RefSeq" id="WP_018694721.1">
    <property type="nucleotide sequence ID" value="NZ_AP025562.1"/>
</dbReference>
<protein>
    <recommendedName>
        <fullName evidence="12">Glyceraldehyde-3-phosphate dehydrogenase</fullName>
        <ecNumber evidence="12">1.2.1.-</ecNumber>
    </recommendedName>
</protein>
<feature type="binding site" evidence="8">
    <location>
        <begin position="152"/>
        <end position="154"/>
    </location>
    <ligand>
        <name>D-glyceraldehyde 3-phosphate</name>
        <dbReference type="ChEBI" id="CHEBI:59776"/>
    </ligand>
</feature>
<evidence type="ECO:0000256" key="2">
    <source>
        <dbReference type="ARBA" id="ARBA00007406"/>
    </source>
</evidence>
<dbReference type="InterPro" id="IPR020829">
    <property type="entry name" value="GlycerAld_3-P_DH_cat"/>
</dbReference>
<dbReference type="SMART" id="SM00846">
    <property type="entry name" value="Gp_dh_N"/>
    <property type="match status" value="1"/>
</dbReference>
<comment type="catalytic activity">
    <reaction evidence="6">
        <text>D-glyceraldehyde 3-phosphate + phosphate + NAD(+) = (2R)-3-phospho-glyceroyl phosphate + NADH + H(+)</text>
        <dbReference type="Rhea" id="RHEA:10300"/>
        <dbReference type="ChEBI" id="CHEBI:15378"/>
        <dbReference type="ChEBI" id="CHEBI:43474"/>
        <dbReference type="ChEBI" id="CHEBI:57540"/>
        <dbReference type="ChEBI" id="CHEBI:57604"/>
        <dbReference type="ChEBI" id="CHEBI:57945"/>
        <dbReference type="ChEBI" id="CHEBI:59776"/>
        <dbReference type="EC" id="1.2.1.12"/>
    </reaction>
</comment>
<reference evidence="16" key="2">
    <citation type="journal article" date="2018" name="BMC Genomics">
        <title>Whole genome sequencing and function prediction of 133 gut anaerobes isolated from chicken caecum in pure cultures.</title>
        <authorList>
            <person name="Medvecky M."/>
            <person name="Cejkova D."/>
            <person name="Polansky O."/>
            <person name="Karasova D."/>
            <person name="Kubasova T."/>
            <person name="Cizek A."/>
            <person name="Rychlik I."/>
        </authorList>
    </citation>
    <scope>NUCLEOTIDE SEQUENCE</scope>
    <source>
        <strain evidence="16">An90</strain>
    </source>
</reference>
<dbReference type="FunFam" id="3.30.360.10:FF:000001">
    <property type="entry name" value="Glyceraldehyde-3-phosphate dehydrogenase"/>
    <property type="match status" value="1"/>
</dbReference>
<dbReference type="Gene3D" id="3.40.50.720">
    <property type="entry name" value="NAD(P)-binding Rossmann-like Domain"/>
    <property type="match status" value="1"/>
</dbReference>
<feature type="binding site" evidence="9">
    <location>
        <begin position="13"/>
        <end position="14"/>
    </location>
    <ligand>
        <name>NAD(+)</name>
        <dbReference type="ChEBI" id="CHEBI:57540"/>
    </ligand>
</feature>
<evidence type="ECO:0000256" key="6">
    <source>
        <dbReference type="ARBA" id="ARBA00047698"/>
    </source>
</evidence>
<evidence type="ECO:0000256" key="5">
    <source>
        <dbReference type="ARBA" id="ARBA00023027"/>
    </source>
</evidence>
<dbReference type="PANTHER" id="PTHR10836:SF76">
    <property type="entry name" value="GLYCERALDEHYDE-3-PHOSPHATE DEHYDROGENASE-RELATED"/>
    <property type="match status" value="1"/>
</dbReference>
<evidence type="ECO:0000313" key="14">
    <source>
        <dbReference type="EMBL" id="KAA2377528.1"/>
    </source>
</evidence>
<evidence type="ECO:0000256" key="4">
    <source>
        <dbReference type="ARBA" id="ARBA00023002"/>
    </source>
</evidence>
<evidence type="ECO:0000256" key="7">
    <source>
        <dbReference type="PIRSR" id="PIRSR000149-1"/>
    </source>
</evidence>
<dbReference type="EMBL" id="VVXH01000010">
    <property type="protein sequence ID" value="KAA2377528.1"/>
    <property type="molecule type" value="Genomic_DNA"/>
</dbReference>
<evidence type="ECO:0000313" key="18">
    <source>
        <dbReference type="Proteomes" id="UP000322940"/>
    </source>
</evidence>
<evidence type="ECO:0000256" key="10">
    <source>
        <dbReference type="PIRSR" id="PIRSR000149-4"/>
    </source>
</evidence>
<dbReference type="NCBIfam" id="TIGR01534">
    <property type="entry name" value="GAPDH-I"/>
    <property type="match status" value="1"/>
</dbReference>
<dbReference type="PIRSF" id="PIRSF000149">
    <property type="entry name" value="GAP_DH"/>
    <property type="match status" value="1"/>
</dbReference>
<dbReference type="InterPro" id="IPR020830">
    <property type="entry name" value="GlycerAld_3-P_DH_AS"/>
</dbReference>
<dbReference type="InterPro" id="IPR006424">
    <property type="entry name" value="Glyceraldehyde-3-P_DH_1"/>
</dbReference>
<feature type="binding site" evidence="9">
    <location>
        <position position="317"/>
    </location>
    <ligand>
        <name>NAD(+)</name>
        <dbReference type="ChEBI" id="CHEBI:57540"/>
    </ligand>
</feature>
<sequence length="338" mass="36339">MSKIKVGINGFGRIGRLVFRAACNNADIEVVGINDLVPVDYMAYMLKYDSVHGRFNGTIDYNVEKGQLIVNGNVIRVTAEKDPANLKWNEVGAEYIVESTGLFLTKEKAEAHIAAGAKYVVMSAPSKDDTPMFVCGVNTDSYAGQKIVSNASCTTNCLAPLAKVINDNFGIVEGLMTTVHATTATQKTVDGPSMKDWRGGRAAGGNIIPSSTGAAKAVGKVIPALNGKLTGMAFRVPTLDVSVVDLTCRLEKGASYDEIKAAMKKASENEFKGIIEYTEDDVVSTDFTGDANTSIFDAKAGIALNPNFVKLVAWYDNEWGYSNKVVMLIQKMAAYNNK</sequence>
<evidence type="ECO:0000313" key="15">
    <source>
        <dbReference type="EMBL" id="KAA2564358.1"/>
    </source>
</evidence>
<feature type="binding site" evidence="8">
    <location>
        <position position="183"/>
    </location>
    <ligand>
        <name>D-glyceraldehyde 3-phosphate</name>
        <dbReference type="ChEBI" id="CHEBI:59776"/>
    </ligand>
</feature>
<dbReference type="SUPFAM" id="SSF51735">
    <property type="entry name" value="NAD(P)-binding Rossmann-fold domains"/>
    <property type="match status" value="1"/>
</dbReference>
<dbReference type="SUPFAM" id="SSF55347">
    <property type="entry name" value="Glyceraldehyde-3-phosphate dehydrogenase-like, C-terminal domain"/>
    <property type="match status" value="1"/>
</dbReference>
<dbReference type="CDD" id="cd05214">
    <property type="entry name" value="GAPDH_I_N"/>
    <property type="match status" value="1"/>
</dbReference>
<dbReference type="AlphaFoldDB" id="A0A1Y3QX45"/>
<dbReference type="Pfam" id="PF02800">
    <property type="entry name" value="Gp_dh_C"/>
    <property type="match status" value="1"/>
</dbReference>
<proteinExistence type="inferred from homology"/>
<dbReference type="Proteomes" id="UP000195772">
    <property type="component" value="Unassembled WGS sequence"/>
</dbReference>
<dbReference type="Proteomes" id="UP000322940">
    <property type="component" value="Unassembled WGS sequence"/>
</dbReference>
<dbReference type="Gene3D" id="3.30.360.10">
    <property type="entry name" value="Dihydrodipicolinate Reductase, domain 2"/>
    <property type="match status" value="1"/>
</dbReference>